<dbReference type="Proteomes" id="UP001161247">
    <property type="component" value="Chromosome 1"/>
</dbReference>
<dbReference type="InterPro" id="IPR053151">
    <property type="entry name" value="RNase_H-like"/>
</dbReference>
<dbReference type="PROSITE" id="PS50879">
    <property type="entry name" value="RNASE_H_1"/>
    <property type="match status" value="1"/>
</dbReference>
<dbReference type="SUPFAM" id="SSF53098">
    <property type="entry name" value="Ribonuclease H-like"/>
    <property type="match status" value="1"/>
</dbReference>
<reference evidence="2" key="1">
    <citation type="submission" date="2023-03" db="EMBL/GenBank/DDBJ databases">
        <authorList>
            <person name="Julca I."/>
        </authorList>
    </citation>
    <scope>NUCLEOTIDE SEQUENCE</scope>
</reference>
<dbReference type="Pfam" id="PF13456">
    <property type="entry name" value="RVT_3"/>
    <property type="match status" value="1"/>
</dbReference>
<evidence type="ECO:0000313" key="3">
    <source>
        <dbReference type="Proteomes" id="UP001161247"/>
    </source>
</evidence>
<sequence length="112" mass="12713">MMLVFPKTFAFARQMQKPVRLLVRDWHKEPIPVTWAKPEKGWTKLNFDGSCKCKTGRGSIGGVLRDHEAEFLLGYAESIIGRTNSTIAELVALKRGLELVVEHGWRDNFITA</sequence>
<dbReference type="InterPro" id="IPR002156">
    <property type="entry name" value="RNaseH_domain"/>
</dbReference>
<name>A0AAV1BWE2_OLDCO</name>
<dbReference type="GO" id="GO:0003676">
    <property type="term" value="F:nucleic acid binding"/>
    <property type="evidence" value="ECO:0007669"/>
    <property type="project" value="InterPro"/>
</dbReference>
<protein>
    <submittedName>
        <fullName evidence="2">OLC1v1021778C1</fullName>
    </submittedName>
</protein>
<feature type="domain" description="RNase H type-1" evidence="1">
    <location>
        <begin position="39"/>
        <end position="112"/>
    </location>
</feature>
<accession>A0AAV1BWE2</accession>
<dbReference type="EMBL" id="OX459118">
    <property type="protein sequence ID" value="CAI9087649.1"/>
    <property type="molecule type" value="Genomic_DNA"/>
</dbReference>
<dbReference type="InterPro" id="IPR044730">
    <property type="entry name" value="RNase_H-like_dom_plant"/>
</dbReference>
<dbReference type="AlphaFoldDB" id="A0AAV1BWE2"/>
<dbReference type="InterPro" id="IPR036397">
    <property type="entry name" value="RNaseH_sf"/>
</dbReference>
<gene>
    <name evidence="2" type="ORF">OLC1_LOCUS414</name>
</gene>
<dbReference type="Gene3D" id="3.30.420.10">
    <property type="entry name" value="Ribonuclease H-like superfamily/Ribonuclease H"/>
    <property type="match status" value="1"/>
</dbReference>
<organism evidence="2 3">
    <name type="scientific">Oldenlandia corymbosa var. corymbosa</name>
    <dbReference type="NCBI Taxonomy" id="529605"/>
    <lineage>
        <taxon>Eukaryota</taxon>
        <taxon>Viridiplantae</taxon>
        <taxon>Streptophyta</taxon>
        <taxon>Embryophyta</taxon>
        <taxon>Tracheophyta</taxon>
        <taxon>Spermatophyta</taxon>
        <taxon>Magnoliopsida</taxon>
        <taxon>eudicotyledons</taxon>
        <taxon>Gunneridae</taxon>
        <taxon>Pentapetalae</taxon>
        <taxon>asterids</taxon>
        <taxon>lamiids</taxon>
        <taxon>Gentianales</taxon>
        <taxon>Rubiaceae</taxon>
        <taxon>Rubioideae</taxon>
        <taxon>Spermacoceae</taxon>
        <taxon>Hedyotis-Oldenlandia complex</taxon>
        <taxon>Oldenlandia</taxon>
    </lineage>
</organism>
<proteinExistence type="predicted"/>
<dbReference type="PANTHER" id="PTHR47723:SF23">
    <property type="entry name" value="REVERSE TRANSCRIPTASE-LIKE PROTEIN"/>
    <property type="match status" value="1"/>
</dbReference>
<evidence type="ECO:0000313" key="2">
    <source>
        <dbReference type="EMBL" id="CAI9087649.1"/>
    </source>
</evidence>
<dbReference type="PANTHER" id="PTHR47723">
    <property type="entry name" value="OS05G0353850 PROTEIN"/>
    <property type="match status" value="1"/>
</dbReference>
<evidence type="ECO:0000259" key="1">
    <source>
        <dbReference type="PROSITE" id="PS50879"/>
    </source>
</evidence>
<dbReference type="InterPro" id="IPR012337">
    <property type="entry name" value="RNaseH-like_sf"/>
</dbReference>
<keyword evidence="3" id="KW-1185">Reference proteome</keyword>
<dbReference type="GO" id="GO:0004523">
    <property type="term" value="F:RNA-DNA hybrid ribonuclease activity"/>
    <property type="evidence" value="ECO:0007669"/>
    <property type="project" value="InterPro"/>
</dbReference>
<dbReference type="CDD" id="cd06222">
    <property type="entry name" value="RNase_H_like"/>
    <property type="match status" value="1"/>
</dbReference>